<evidence type="ECO:0000313" key="3">
    <source>
        <dbReference type="EMBL" id="MDG4715446.1"/>
    </source>
</evidence>
<dbReference type="InterPro" id="IPR019734">
    <property type="entry name" value="TPR_rpt"/>
</dbReference>
<dbReference type="InterPro" id="IPR011990">
    <property type="entry name" value="TPR-like_helical_dom_sf"/>
</dbReference>
<dbReference type="Pfam" id="PF00515">
    <property type="entry name" value="TPR_1"/>
    <property type="match status" value="1"/>
</dbReference>
<reference evidence="3 4" key="1">
    <citation type="submission" date="2023-03" db="EMBL/GenBank/DDBJ databases">
        <title>Strain YYF002 represents a novel species in the genus Winogradskyella isolated from seawater.</title>
        <authorList>
            <person name="Fu Z.-Y."/>
        </authorList>
    </citation>
    <scope>NUCLEOTIDE SEQUENCE [LARGE SCALE GENOMIC DNA]</scope>
    <source>
        <strain evidence="3 4">YYF002</strain>
    </source>
</reference>
<feature type="domain" description="Tail specific protease" evidence="2">
    <location>
        <begin position="377"/>
        <end position="549"/>
    </location>
</feature>
<accession>A0ABT6G073</accession>
<dbReference type="PROSITE" id="PS50293">
    <property type="entry name" value="TPR_REGION"/>
    <property type="match status" value="1"/>
</dbReference>
<organism evidence="3 4">
    <name type="scientific">Winogradskyella marincola</name>
    <dbReference type="NCBI Taxonomy" id="3037795"/>
    <lineage>
        <taxon>Bacteria</taxon>
        <taxon>Pseudomonadati</taxon>
        <taxon>Bacteroidota</taxon>
        <taxon>Flavobacteriia</taxon>
        <taxon>Flavobacteriales</taxon>
        <taxon>Flavobacteriaceae</taxon>
        <taxon>Winogradskyella</taxon>
    </lineage>
</organism>
<dbReference type="RefSeq" id="WP_278004905.1">
    <property type="nucleotide sequence ID" value="NZ_JARSBN010000003.1"/>
</dbReference>
<proteinExistence type="predicted"/>
<protein>
    <submittedName>
        <fullName evidence="3">S41 family peptidase</fullName>
    </submittedName>
</protein>
<dbReference type="PANTHER" id="PTHR32060:SF30">
    <property type="entry name" value="CARBOXY-TERMINAL PROCESSING PROTEASE CTPA"/>
    <property type="match status" value="1"/>
</dbReference>
<dbReference type="PROSITE" id="PS51257">
    <property type="entry name" value="PROKAR_LIPOPROTEIN"/>
    <property type="match status" value="1"/>
</dbReference>
<feature type="repeat" description="TPR" evidence="1">
    <location>
        <begin position="109"/>
        <end position="142"/>
    </location>
</feature>
<dbReference type="SMART" id="SM00028">
    <property type="entry name" value="TPR"/>
    <property type="match status" value="1"/>
</dbReference>
<keyword evidence="4" id="KW-1185">Reference proteome</keyword>
<evidence type="ECO:0000256" key="1">
    <source>
        <dbReference type="PROSITE-ProRule" id="PRU00339"/>
    </source>
</evidence>
<dbReference type="SUPFAM" id="SSF48452">
    <property type="entry name" value="TPR-like"/>
    <property type="match status" value="1"/>
</dbReference>
<evidence type="ECO:0000259" key="2">
    <source>
        <dbReference type="Pfam" id="PF03572"/>
    </source>
</evidence>
<dbReference type="PANTHER" id="PTHR32060">
    <property type="entry name" value="TAIL-SPECIFIC PROTEASE"/>
    <property type="match status" value="1"/>
</dbReference>
<gene>
    <name evidence="3" type="ORF">P7122_06160</name>
</gene>
<keyword evidence="1" id="KW-0802">TPR repeat</keyword>
<name>A0ABT6G073_9FLAO</name>
<comment type="caution">
    <text evidence="3">The sequence shown here is derived from an EMBL/GenBank/DDBJ whole genome shotgun (WGS) entry which is preliminary data.</text>
</comment>
<dbReference type="EMBL" id="JARSBN010000003">
    <property type="protein sequence ID" value="MDG4715446.1"/>
    <property type="molecule type" value="Genomic_DNA"/>
</dbReference>
<dbReference type="Pfam" id="PF03572">
    <property type="entry name" value="Peptidase_S41"/>
    <property type="match status" value="1"/>
</dbReference>
<dbReference type="SUPFAM" id="SSF52096">
    <property type="entry name" value="ClpP/crotonase"/>
    <property type="match status" value="1"/>
</dbReference>
<dbReference type="Gene3D" id="1.25.40.10">
    <property type="entry name" value="Tetratricopeptide repeat domain"/>
    <property type="match status" value="1"/>
</dbReference>
<dbReference type="InterPro" id="IPR029045">
    <property type="entry name" value="ClpP/crotonase-like_dom_sf"/>
</dbReference>
<evidence type="ECO:0000313" key="4">
    <source>
        <dbReference type="Proteomes" id="UP001529085"/>
    </source>
</evidence>
<dbReference type="Gene3D" id="3.90.226.10">
    <property type="entry name" value="2-enoyl-CoA Hydratase, Chain A, domain 1"/>
    <property type="match status" value="1"/>
</dbReference>
<dbReference type="PROSITE" id="PS50005">
    <property type="entry name" value="TPR"/>
    <property type="match status" value="1"/>
</dbReference>
<sequence length="574" mass="66071">MKKCLIILLLISLLGCKNSKSDALSNDVQIQNNNTSQQSISLVLKENADLTINERIELYRTLKRKEADAYNFENKDEITMYGYGLLWDNKPGEALEVFKLIVEQFPDWYNAYDSLGEAYFNLGEMDLAIKNYEKSLAMNPDNFNAEDMIARINFPNKKPITPSEKFAKIFPIEDYKADLDQLANKLLEVHPNALKFISKANFWKTVNEKKAAINENTTYAEFSWYCREIISSINCSHTSNNFSQDWDAMPIQLLFPLDVRWINERLYVIDACTNANKVSVKDEITKINGLPVEDIVSEIYKHIPSQGHIETYKRHKFNYWATAMIPYALNFPKRFSIQIKGQKVPVILNTLDAYPSFKEPFTKPCPDNLCLDFKDNKTAILTISSFNYYPWNNLSEFENFIDDGFQKINQNKTENLIIDLRFNGGGSAESSIHLLKYLIDKPFAYFLNIDAETEEIIHQPFKKTYKGRLYFLIDGNGNSTTGHFMAMAKYHNLGTVIGEELGSNHFCTAGQTVLRLKHTKYQYYVANTTSQVAIKGLDDSKGILPDYEVIQPINDYLNNQDSVKEFALKRIQNQ</sequence>
<dbReference type="Proteomes" id="UP001529085">
    <property type="component" value="Unassembled WGS sequence"/>
</dbReference>
<dbReference type="InterPro" id="IPR005151">
    <property type="entry name" value="Tail-specific_protease"/>
</dbReference>